<dbReference type="Gene3D" id="2.60.40.10">
    <property type="entry name" value="Immunoglobulins"/>
    <property type="match status" value="1"/>
</dbReference>
<dbReference type="Pfam" id="PF23265">
    <property type="entry name" value="Ig-like_KY"/>
    <property type="match status" value="1"/>
</dbReference>
<dbReference type="SUPFAM" id="SSF81296">
    <property type="entry name" value="E set domains"/>
    <property type="match status" value="1"/>
</dbReference>
<dbReference type="InterPro" id="IPR053041">
    <property type="entry name" value="Transglut-like_Superfamily_Mod"/>
</dbReference>
<evidence type="ECO:0000313" key="2">
    <source>
        <dbReference type="EMBL" id="CEK80793.1"/>
    </source>
</evidence>
<feature type="domain" description="KY-like immunoglobulin-like" evidence="1">
    <location>
        <begin position="15"/>
        <end position="127"/>
    </location>
</feature>
<organism evidence="2">
    <name type="scientific">Arion vulgaris</name>
    <dbReference type="NCBI Taxonomy" id="1028688"/>
    <lineage>
        <taxon>Eukaryota</taxon>
        <taxon>Metazoa</taxon>
        <taxon>Spiralia</taxon>
        <taxon>Lophotrochozoa</taxon>
        <taxon>Mollusca</taxon>
        <taxon>Gastropoda</taxon>
        <taxon>Heterobranchia</taxon>
        <taxon>Euthyneura</taxon>
        <taxon>Panpulmonata</taxon>
        <taxon>Eupulmonata</taxon>
        <taxon>Stylommatophora</taxon>
        <taxon>Helicina</taxon>
        <taxon>Arionoidea</taxon>
        <taxon>Arionidae</taxon>
        <taxon>Arion</taxon>
    </lineage>
</organism>
<dbReference type="InterPro" id="IPR013783">
    <property type="entry name" value="Ig-like_fold"/>
</dbReference>
<dbReference type="EMBL" id="HACG01033928">
    <property type="protein sequence ID" value="CEK80793.1"/>
    <property type="molecule type" value="Transcribed_RNA"/>
</dbReference>
<dbReference type="InterPro" id="IPR014756">
    <property type="entry name" value="Ig_E-set"/>
</dbReference>
<reference evidence="2" key="1">
    <citation type="submission" date="2014-12" db="EMBL/GenBank/DDBJ databases">
        <title>Insight into the proteome of Arion vulgaris.</title>
        <authorList>
            <person name="Aradska J."/>
            <person name="Bulat T."/>
            <person name="Smidak R."/>
            <person name="Sarate P."/>
            <person name="Gangsoo J."/>
            <person name="Sialana F."/>
            <person name="Bilban M."/>
            <person name="Lubec G."/>
        </authorList>
    </citation>
    <scope>NUCLEOTIDE SEQUENCE</scope>
    <source>
        <tissue evidence="2">Skin</tissue>
    </source>
</reference>
<evidence type="ECO:0000259" key="1">
    <source>
        <dbReference type="Pfam" id="PF23265"/>
    </source>
</evidence>
<name>A0A0B7AIW3_9EUPU</name>
<protein>
    <recommendedName>
        <fullName evidence="1">KY-like immunoglobulin-like domain-containing protein</fullName>
    </recommendedName>
</protein>
<dbReference type="InterPro" id="IPR056564">
    <property type="entry name" value="Ig-like_KY"/>
</dbReference>
<accession>A0A0B7AIW3</accession>
<dbReference type="AlphaFoldDB" id="A0A0B7AIW3"/>
<dbReference type="PANTHER" id="PTHR47020">
    <property type="entry name" value="HILLARIN"/>
    <property type="match status" value="1"/>
</dbReference>
<dbReference type="PANTHER" id="PTHR47020:SF1">
    <property type="entry name" value="HILLARIN"/>
    <property type="match status" value="1"/>
</dbReference>
<gene>
    <name evidence="2" type="primary">ORF122746</name>
</gene>
<sequence>MSERPTLLNGYLGPQPLFSQLGLSTKSHHDAEFETLENEFVIKMKASKAVKITSKVVSESTGGESLERVFIQTRGEDVNLLISLDKLGYHRLQIYALLASDDSKQLPGVFNYLINCKATPRKSRLFPKQFAQWKDGCVLLEPFSLAGDTSKGDVMFRVVIPNAHAVAVTIGDDWTHLKPGDNGIWTGRVTGIEKYKGKGLYAVLNANFREDDETKYSSLLQYTL</sequence>
<proteinExistence type="predicted"/>